<feature type="region of interest" description="Disordered" evidence="1">
    <location>
        <begin position="159"/>
        <end position="249"/>
    </location>
</feature>
<keyword evidence="5" id="KW-1185">Reference proteome</keyword>
<evidence type="ECO:0000313" key="5">
    <source>
        <dbReference type="Proteomes" id="UP000015423"/>
    </source>
</evidence>
<feature type="transmembrane region" description="Helical" evidence="2">
    <location>
        <begin position="129"/>
        <end position="153"/>
    </location>
</feature>
<dbReference type="AlphaFoldDB" id="S5VLK4"/>
<dbReference type="InterPro" id="IPR036365">
    <property type="entry name" value="PGBD-like_sf"/>
</dbReference>
<accession>S5VLK4</accession>
<keyword evidence="2" id="KW-1133">Transmembrane helix</keyword>
<feature type="region of interest" description="Disordered" evidence="1">
    <location>
        <begin position="61"/>
        <end position="125"/>
    </location>
</feature>
<gene>
    <name evidence="4" type="ORF">B446_12290</name>
</gene>
<feature type="domain" description="Peptidoglycan binding-like" evidence="3">
    <location>
        <begin position="249"/>
        <end position="306"/>
    </location>
</feature>
<evidence type="ECO:0000313" key="4">
    <source>
        <dbReference type="EMBL" id="AGS69280.1"/>
    </source>
</evidence>
<dbReference type="Pfam" id="PF01471">
    <property type="entry name" value="PG_binding_1"/>
    <property type="match status" value="1"/>
</dbReference>
<dbReference type="KEGG" id="sci:B446_12290"/>
<evidence type="ECO:0000256" key="2">
    <source>
        <dbReference type="SAM" id="Phobius"/>
    </source>
</evidence>
<evidence type="ECO:0000259" key="3">
    <source>
        <dbReference type="Pfam" id="PF01471"/>
    </source>
</evidence>
<dbReference type="EMBL" id="CP006259">
    <property type="protein sequence ID" value="AGS69280.1"/>
    <property type="molecule type" value="Genomic_DNA"/>
</dbReference>
<feature type="compositionally biased region" description="Low complexity" evidence="1">
    <location>
        <begin position="173"/>
        <end position="196"/>
    </location>
</feature>
<dbReference type="SUPFAM" id="SSF47090">
    <property type="entry name" value="PGBD-like"/>
    <property type="match status" value="1"/>
</dbReference>
<dbReference type="RefSeq" id="WP_020939754.1">
    <property type="nucleotide sequence ID" value="NC_021985.1"/>
</dbReference>
<name>S5VLK4_STRC3</name>
<dbReference type="InterPro" id="IPR002477">
    <property type="entry name" value="Peptidoglycan-bd-like"/>
</dbReference>
<sequence length="313" mass="31677">MTEPTGLTCPECGAPRGPDNTPSCDCTRRAADALRDARTAEAAAAEDFDPLRIRPYVEVTGAPEDEAAVGRPGATVADAAEPRPGPAGGTGEPGGVAPLLPGRQPPDGAGPESGEVPAGQARRPSRRPLLVSAAAAGVVVAVAAGVASGLLSYHAPSRNRVAQEVRQSVPEVTATATSSAPASPAPRHTGPARTTPPARPTPSPTLSSPSPSPTVSRGASHPASPSPSAGSPKAAPTGRPPVLRLGDEGPEVTELQLRLKQLNLYGDQVTGVFTRPVQDAVRNYQLARGIVSDDLGVYGPATRASLEAETSEP</sequence>
<dbReference type="eggNOG" id="COG3409">
    <property type="taxonomic scope" value="Bacteria"/>
</dbReference>
<keyword evidence="2" id="KW-0812">Transmembrane</keyword>
<feature type="region of interest" description="Disordered" evidence="1">
    <location>
        <begin position="1"/>
        <end position="24"/>
    </location>
</feature>
<dbReference type="Gene3D" id="1.10.101.10">
    <property type="entry name" value="PGBD-like superfamily/PGBD"/>
    <property type="match status" value="1"/>
</dbReference>
<protein>
    <submittedName>
        <fullName evidence="4">Peptidoglycan-binding membrane protein</fullName>
    </submittedName>
</protein>
<keyword evidence="2" id="KW-0472">Membrane</keyword>
<proteinExistence type="predicted"/>
<dbReference type="Proteomes" id="UP000015423">
    <property type="component" value="Chromosome"/>
</dbReference>
<evidence type="ECO:0000256" key="1">
    <source>
        <dbReference type="SAM" id="MobiDB-lite"/>
    </source>
</evidence>
<reference evidence="4 5" key="2">
    <citation type="journal article" date="2013" name="J. Biotechnol.">
        <title>Complete genome sequence of the kirromycin producer Streptomyces collinus Tu 365 consisting of a linear chromosome and two linear plasmids.</title>
        <authorList>
            <person name="Ruckert C."/>
            <person name="Szczepanowski R."/>
            <person name="Albersmeier A."/>
            <person name="Goesmann A."/>
            <person name="Iftime D."/>
            <person name="Musiol E.M."/>
            <person name="Blin K."/>
            <person name="Wohlleben W."/>
            <person name="Puhler A."/>
            <person name="Kalinowski J."/>
            <person name="Weber T."/>
        </authorList>
    </citation>
    <scope>NUCLEOTIDE SEQUENCE [LARGE SCALE GENOMIC DNA]</scope>
    <source>
        <strain evidence="5">DSM 40733 / Tue 365</strain>
    </source>
</reference>
<dbReference type="HOGENOM" id="CLU_048886_0_0_11"/>
<organism evidence="4 5">
    <name type="scientific">Streptomyces collinus (strain DSM 40733 / Tue 365)</name>
    <dbReference type="NCBI Taxonomy" id="1214242"/>
    <lineage>
        <taxon>Bacteria</taxon>
        <taxon>Bacillati</taxon>
        <taxon>Actinomycetota</taxon>
        <taxon>Actinomycetes</taxon>
        <taxon>Kitasatosporales</taxon>
        <taxon>Streptomycetaceae</taxon>
        <taxon>Streptomyces</taxon>
    </lineage>
</organism>
<dbReference type="PATRIC" id="fig|1214242.5.peg.2526"/>
<dbReference type="STRING" id="1214242.B446_12290"/>
<reference evidence="5" key="1">
    <citation type="submission" date="2012-10" db="EMBL/GenBank/DDBJ databases">
        <title>The complete genome sequence of Streptomyces collinus Tu 365.</title>
        <authorList>
            <person name="Ruckert C."/>
            <person name="Szczepanowski R."/>
            <person name="Goesmann A."/>
            <person name="Pross E.K."/>
            <person name="Musiol E.M."/>
            <person name="Blin K."/>
            <person name="Wohlleben W."/>
            <person name="Puhler A."/>
            <person name="Weber T."/>
            <person name="Kalinowski J."/>
        </authorList>
    </citation>
    <scope>NUCLEOTIDE SEQUENCE [LARGE SCALE GENOMIC DNA]</scope>
    <source>
        <strain evidence="5">DSM 40733 / Tue 365</strain>
    </source>
</reference>
<dbReference type="InterPro" id="IPR036366">
    <property type="entry name" value="PGBDSf"/>
</dbReference>
<feature type="compositionally biased region" description="Low complexity" evidence="1">
    <location>
        <begin position="204"/>
        <end position="236"/>
    </location>
</feature>